<organism evidence="1 2">
    <name type="scientific">Angomonas deanei</name>
    <dbReference type="NCBI Taxonomy" id="59799"/>
    <lineage>
        <taxon>Eukaryota</taxon>
        <taxon>Discoba</taxon>
        <taxon>Euglenozoa</taxon>
        <taxon>Kinetoplastea</taxon>
        <taxon>Metakinetoplastina</taxon>
        <taxon>Trypanosomatida</taxon>
        <taxon>Trypanosomatidae</taxon>
        <taxon>Strigomonadinae</taxon>
        <taxon>Angomonas</taxon>
    </lineage>
</organism>
<keyword evidence="2" id="KW-1185">Reference proteome</keyword>
<dbReference type="InterPro" id="IPR036866">
    <property type="entry name" value="RibonucZ/Hydroxyglut_hydro"/>
</dbReference>
<gene>
    <name evidence="1" type="ORF">ADEAN_000739700</name>
</gene>
<dbReference type="SUPFAM" id="SSF56281">
    <property type="entry name" value="Metallo-hydrolase/oxidoreductase"/>
    <property type="match status" value="1"/>
</dbReference>
<dbReference type="VEuPathDB" id="TriTrypDB:ADEAN_000739700"/>
<proteinExistence type="predicted"/>
<name>A0A7G2CLT4_9TRYP</name>
<dbReference type="PANTHER" id="PTHR15032">
    <property type="entry name" value="N-ACYL-PHOSPHATIDYLETHANOLAMINE-HYDROLYZING PHOSPHOLIPASE D"/>
    <property type="match status" value="1"/>
</dbReference>
<reference evidence="1 2" key="1">
    <citation type="submission" date="2020-08" db="EMBL/GenBank/DDBJ databases">
        <authorList>
            <person name="Newling K."/>
            <person name="Davey J."/>
            <person name="Forrester S."/>
        </authorList>
    </citation>
    <scope>NUCLEOTIDE SEQUENCE [LARGE SCALE GENOMIC DNA]</scope>
    <source>
        <strain evidence="2">Crithidia deanei Carvalho (ATCC PRA-265)</strain>
    </source>
</reference>
<evidence type="ECO:0000313" key="2">
    <source>
        <dbReference type="Proteomes" id="UP000515908"/>
    </source>
</evidence>
<dbReference type="EMBL" id="LR877159">
    <property type="protein sequence ID" value="CAD2219884.1"/>
    <property type="molecule type" value="Genomic_DNA"/>
</dbReference>
<dbReference type="AlphaFoldDB" id="A0A7G2CLT4"/>
<dbReference type="GO" id="GO:0005737">
    <property type="term" value="C:cytoplasm"/>
    <property type="evidence" value="ECO:0007669"/>
    <property type="project" value="TreeGrafter"/>
</dbReference>
<protein>
    <recommendedName>
        <fullName evidence="3">Beta-lactamase superfamily domain containing protein</fullName>
    </recommendedName>
</protein>
<evidence type="ECO:0000313" key="1">
    <source>
        <dbReference type="EMBL" id="CAD2219884.1"/>
    </source>
</evidence>
<evidence type="ECO:0008006" key="3">
    <source>
        <dbReference type="Google" id="ProtNLM"/>
    </source>
</evidence>
<accession>A0A7G2CLT4</accession>
<dbReference type="OrthoDB" id="6279465at2759"/>
<dbReference type="Gene3D" id="3.60.15.10">
    <property type="entry name" value="Ribonuclease Z/Hydroxyacylglutathione hydrolase-like"/>
    <property type="match status" value="1"/>
</dbReference>
<dbReference type="Proteomes" id="UP000515908">
    <property type="component" value="Chromosome 15"/>
</dbReference>
<sequence>MAALPIGAYAPRWFMSSAHIDPQSAVEILRILSVKKAYAVHWATFELSEEAADDPPRELLEYLREEGVEEERFLAIQTGGHLAF</sequence>
<dbReference type="PANTHER" id="PTHR15032:SF4">
    <property type="entry name" value="N-ACYL-PHOSPHATIDYLETHANOLAMINE-HYDROLYZING PHOSPHOLIPASE D"/>
    <property type="match status" value="1"/>
</dbReference>